<evidence type="ECO:0000256" key="1">
    <source>
        <dbReference type="SAM" id="Phobius"/>
    </source>
</evidence>
<feature type="transmembrane region" description="Helical" evidence="1">
    <location>
        <begin position="172"/>
        <end position="193"/>
    </location>
</feature>
<dbReference type="AlphaFoldDB" id="A0A7S4SQY0"/>
<feature type="transmembrane region" description="Helical" evidence="1">
    <location>
        <begin position="127"/>
        <end position="152"/>
    </location>
</feature>
<protein>
    <submittedName>
        <fullName evidence="2">Uncharacterized protein</fullName>
    </submittedName>
</protein>
<organism evidence="2">
    <name type="scientific">Ditylum brightwellii</name>
    <dbReference type="NCBI Taxonomy" id="49249"/>
    <lineage>
        <taxon>Eukaryota</taxon>
        <taxon>Sar</taxon>
        <taxon>Stramenopiles</taxon>
        <taxon>Ochrophyta</taxon>
        <taxon>Bacillariophyta</taxon>
        <taxon>Mediophyceae</taxon>
        <taxon>Lithodesmiophycidae</taxon>
        <taxon>Lithodesmiales</taxon>
        <taxon>Lithodesmiaceae</taxon>
        <taxon>Ditylum</taxon>
    </lineage>
</organism>
<proteinExistence type="predicted"/>
<accession>A0A7S4SQY0</accession>
<sequence length="250" mass="28929">MYRGGLQWAPFFLNHREYYSSYSNERKNTLKLLYCLTFTEISVYLFEDALTLLIWGRTDTFDNTDLWEVTNAWFTLASAIMAMLLLLVIMFCSINCLWCQNFFEKTGHNDNSSSKFWSTIKIMVKRACLLCILVFSLVFYIALCTLFVYVILVNLSILSPLLNWENGDIGIVWFYMWVGILWLLAIFFACPFWRKAKITKESTNSKTNSDTAANESLVDDSAQPLQPTQTNDAQSNQVCNPEINHAENRV</sequence>
<dbReference type="EMBL" id="HBNS01052366">
    <property type="protein sequence ID" value="CAE4653163.1"/>
    <property type="molecule type" value="Transcribed_RNA"/>
</dbReference>
<keyword evidence="1" id="KW-0472">Membrane</keyword>
<keyword evidence="1" id="KW-1133">Transmembrane helix</keyword>
<gene>
    <name evidence="2" type="ORF">DBRI00130_LOCUS38447</name>
</gene>
<feature type="transmembrane region" description="Helical" evidence="1">
    <location>
        <begin position="76"/>
        <end position="98"/>
    </location>
</feature>
<keyword evidence="1" id="KW-0812">Transmembrane</keyword>
<feature type="transmembrane region" description="Helical" evidence="1">
    <location>
        <begin position="32"/>
        <end position="56"/>
    </location>
</feature>
<name>A0A7S4SQY0_9STRA</name>
<reference evidence="2" key="1">
    <citation type="submission" date="2021-01" db="EMBL/GenBank/DDBJ databases">
        <authorList>
            <person name="Corre E."/>
            <person name="Pelletier E."/>
            <person name="Niang G."/>
            <person name="Scheremetjew M."/>
            <person name="Finn R."/>
            <person name="Kale V."/>
            <person name="Holt S."/>
            <person name="Cochrane G."/>
            <person name="Meng A."/>
            <person name="Brown T."/>
            <person name="Cohen L."/>
        </authorList>
    </citation>
    <scope>NUCLEOTIDE SEQUENCE</scope>
    <source>
        <strain evidence="2">GSO104</strain>
    </source>
</reference>
<evidence type="ECO:0000313" key="2">
    <source>
        <dbReference type="EMBL" id="CAE4653163.1"/>
    </source>
</evidence>